<evidence type="ECO:0000259" key="2">
    <source>
        <dbReference type="PROSITE" id="PS50821"/>
    </source>
</evidence>
<evidence type="ECO:0000256" key="1">
    <source>
        <dbReference type="SAM" id="MobiDB-lite"/>
    </source>
</evidence>
<dbReference type="Gene3D" id="3.30.420.10">
    <property type="entry name" value="Ribonuclease H-like superfamily/Ribonuclease H"/>
    <property type="match status" value="1"/>
</dbReference>
<feature type="compositionally biased region" description="Gly residues" evidence="1">
    <location>
        <begin position="287"/>
        <end position="299"/>
    </location>
</feature>
<organism evidence="4 5">
    <name type="scientific">Bursaphelenchus okinawaensis</name>
    <dbReference type="NCBI Taxonomy" id="465554"/>
    <lineage>
        <taxon>Eukaryota</taxon>
        <taxon>Metazoa</taxon>
        <taxon>Ecdysozoa</taxon>
        <taxon>Nematoda</taxon>
        <taxon>Chromadorea</taxon>
        <taxon>Rhabditida</taxon>
        <taxon>Tylenchina</taxon>
        <taxon>Tylenchomorpha</taxon>
        <taxon>Aphelenchoidea</taxon>
        <taxon>Aphelenchoididae</taxon>
        <taxon>Bursaphelenchus</taxon>
    </lineage>
</organism>
<dbReference type="Pfam" id="PF02170">
    <property type="entry name" value="PAZ"/>
    <property type="match status" value="1"/>
</dbReference>
<feature type="domain" description="Piwi" evidence="3">
    <location>
        <begin position="660"/>
        <end position="996"/>
    </location>
</feature>
<dbReference type="EMBL" id="CAJFDH010000003">
    <property type="protein sequence ID" value="CAD5213881.1"/>
    <property type="molecule type" value="Genomic_DNA"/>
</dbReference>
<dbReference type="SUPFAM" id="SSF101690">
    <property type="entry name" value="PAZ domain"/>
    <property type="match status" value="1"/>
</dbReference>
<feature type="region of interest" description="Disordered" evidence="1">
    <location>
        <begin position="287"/>
        <end position="394"/>
    </location>
</feature>
<dbReference type="SMART" id="SM00950">
    <property type="entry name" value="Piwi"/>
    <property type="match status" value="1"/>
</dbReference>
<dbReference type="Gene3D" id="3.40.50.2300">
    <property type="match status" value="1"/>
</dbReference>
<reference evidence="4" key="1">
    <citation type="submission" date="2020-09" db="EMBL/GenBank/DDBJ databases">
        <authorList>
            <person name="Kikuchi T."/>
        </authorList>
    </citation>
    <scope>NUCLEOTIDE SEQUENCE</scope>
    <source>
        <strain evidence="4">SH1</strain>
    </source>
</reference>
<dbReference type="InterPro" id="IPR012337">
    <property type="entry name" value="RNaseH-like_sf"/>
</dbReference>
<dbReference type="CDD" id="cd02846">
    <property type="entry name" value="PAZ_argonaute_like"/>
    <property type="match status" value="1"/>
</dbReference>
<evidence type="ECO:0000313" key="5">
    <source>
        <dbReference type="Proteomes" id="UP000614601"/>
    </source>
</evidence>
<dbReference type="GO" id="GO:0003723">
    <property type="term" value="F:RNA binding"/>
    <property type="evidence" value="ECO:0007669"/>
    <property type="project" value="InterPro"/>
</dbReference>
<dbReference type="Proteomes" id="UP000614601">
    <property type="component" value="Unassembled WGS sequence"/>
</dbReference>
<protein>
    <recommendedName>
        <fullName evidence="6">Piwi domain-containing protein</fullName>
    </recommendedName>
</protein>
<feature type="compositionally biased region" description="Basic and acidic residues" evidence="1">
    <location>
        <begin position="313"/>
        <end position="389"/>
    </location>
</feature>
<dbReference type="InterPro" id="IPR003165">
    <property type="entry name" value="Piwi"/>
</dbReference>
<gene>
    <name evidence="4" type="ORF">BOKJ2_LOCUS5314</name>
</gene>
<feature type="compositionally biased region" description="Basic and acidic residues" evidence="1">
    <location>
        <begin position="1"/>
        <end position="13"/>
    </location>
</feature>
<dbReference type="PANTHER" id="PTHR22891">
    <property type="entry name" value="EUKARYOTIC TRANSLATION INITIATION FACTOR 2C"/>
    <property type="match status" value="1"/>
</dbReference>
<dbReference type="Pfam" id="PF02171">
    <property type="entry name" value="Piwi"/>
    <property type="match status" value="1"/>
</dbReference>
<dbReference type="InterPro" id="IPR003100">
    <property type="entry name" value="PAZ_dom"/>
</dbReference>
<dbReference type="SUPFAM" id="SSF53098">
    <property type="entry name" value="Ribonuclease H-like"/>
    <property type="match status" value="1"/>
</dbReference>
<dbReference type="InterPro" id="IPR036397">
    <property type="entry name" value="RNaseH_sf"/>
</dbReference>
<keyword evidence="5" id="KW-1185">Reference proteome</keyword>
<accession>A0A811KCK4</accession>
<name>A0A811KCK4_9BILA</name>
<feature type="domain" description="PAZ" evidence="2">
    <location>
        <begin position="391"/>
        <end position="493"/>
    </location>
</feature>
<dbReference type="EMBL" id="CAJFCW020000003">
    <property type="protein sequence ID" value="CAG9101715.1"/>
    <property type="molecule type" value="Genomic_DNA"/>
</dbReference>
<dbReference type="Gene3D" id="2.170.260.10">
    <property type="entry name" value="paz domain"/>
    <property type="match status" value="1"/>
</dbReference>
<dbReference type="PROSITE" id="PS50821">
    <property type="entry name" value="PAZ"/>
    <property type="match status" value="1"/>
</dbReference>
<dbReference type="PROSITE" id="PS50822">
    <property type="entry name" value="PIWI"/>
    <property type="match status" value="1"/>
</dbReference>
<sequence length="1023" mass="118030">MAHLPFGEDEKYEGIPPKVPQESNLRLETTKVRTNAFRMELPENLEGKTIYKYHIDIFTIRQNRERQADGTFVDTNKAYANIDGGMKGAINKTHRDMISFAVLNEVATQNSVENFSVKEMIYDRSHILFYPKLLSTKDEEIKVEILLEKSDTLKALDYSFLGKVIGFKVTFKKNEEFKLSLIDKVPTVTQFLDVMTNMYLYRNQMKGELKDVVYQDSTFFFVNNSKPIMNDIRILVRGIKKSVKLVTSNNKQGYQYVCQVQVKSSPFFPKVSVFTFLHALLKKKLDGGNGRPGFNGGNRGNYNNNRGNYGGQRDNRYGNDRGGDRYSNDRGDRYGNDRGDRYGNDRGDRYDRDRSNHRNDRYSDRGSDRRGSDRGNDRQRERSPRRNDENVDSSFVADNIGNHLDWAIKHLKNVVVKTTHQPKPRIFPIFKLSDKSFNEMSFMKGEKEINVYEHFLSMNYGVTVNPHLPCVVQKDTRTKRDCYYPMECLEIVNGQKISMQKSQMEPSLTEAMTRQCQMLPPEQVEVISGCTDKNQFCLANINIYAKQYGITIDKEIATTEAYKLDPPVMQFRGTTSQVSMDSLNWKMNNLNFEEPRNGGVKWAIVNLNNALRPEELTNFESTLCERARSLGMDIDRPETTRLNDSEITKYVQEKKQEDFEYIIFLSRQRDETVHNTIKMAELRWRVLSQHCLRKNAVNIKQDFCINFLMKANLKLGGLNQHPVLSNRILGSLSRYVDLSTTMYMGLAYSGSGPLSLYERQAGLANDQPQSVALCYTMNDKLKMHGRYWFYKKPSANDVKLGEKQELKFDTVGDERRMREQFLRALDTYQKINGQYPKHIFFYRTGSSHGDYWSILSHEVEQLKEVLHKINPAITFTFIVAADQSGFKMYKLANQIRDSDKAYLKNLSGGTMMSVEFMHPRFTQFVLQSHKVIQGTGRVVRYTVLADTLKRHISAELLGCVTNMLAYGHGIVNSPVSMPAQLYSATSLAERAQNLVKRADRGLYNDMDELTRSLDPHLANRYWA</sequence>
<evidence type="ECO:0000259" key="3">
    <source>
        <dbReference type="PROSITE" id="PS50822"/>
    </source>
</evidence>
<evidence type="ECO:0008006" key="6">
    <source>
        <dbReference type="Google" id="ProtNLM"/>
    </source>
</evidence>
<feature type="region of interest" description="Disordered" evidence="1">
    <location>
        <begin position="1"/>
        <end position="20"/>
    </location>
</feature>
<dbReference type="InterPro" id="IPR036085">
    <property type="entry name" value="PAZ_dom_sf"/>
</dbReference>
<proteinExistence type="predicted"/>
<comment type="caution">
    <text evidence="4">The sequence shown here is derived from an EMBL/GenBank/DDBJ whole genome shotgun (WGS) entry which is preliminary data.</text>
</comment>
<dbReference type="AlphaFoldDB" id="A0A811KCK4"/>
<dbReference type="OrthoDB" id="5812648at2759"/>
<dbReference type="Proteomes" id="UP000783686">
    <property type="component" value="Unassembled WGS sequence"/>
</dbReference>
<evidence type="ECO:0000313" key="4">
    <source>
        <dbReference type="EMBL" id="CAD5213881.1"/>
    </source>
</evidence>